<accession>A0A4Y2HYS0</accession>
<keyword evidence="3" id="KW-1185">Reference proteome</keyword>
<name>A0A4Y2HYS0_ARAVE</name>
<keyword evidence="1" id="KW-0812">Transmembrane</keyword>
<dbReference type="EMBL" id="BGPR01002255">
    <property type="protein sequence ID" value="GBM70520.1"/>
    <property type="molecule type" value="Genomic_DNA"/>
</dbReference>
<dbReference type="AlphaFoldDB" id="A0A4Y2HYS0"/>
<keyword evidence="1" id="KW-0472">Membrane</keyword>
<comment type="caution">
    <text evidence="2">The sequence shown here is derived from an EMBL/GenBank/DDBJ whole genome shotgun (WGS) entry which is preliminary data.</text>
</comment>
<organism evidence="2 3">
    <name type="scientific">Araneus ventricosus</name>
    <name type="common">Orbweaver spider</name>
    <name type="synonym">Epeira ventricosa</name>
    <dbReference type="NCBI Taxonomy" id="182803"/>
    <lineage>
        <taxon>Eukaryota</taxon>
        <taxon>Metazoa</taxon>
        <taxon>Ecdysozoa</taxon>
        <taxon>Arthropoda</taxon>
        <taxon>Chelicerata</taxon>
        <taxon>Arachnida</taxon>
        <taxon>Araneae</taxon>
        <taxon>Araneomorphae</taxon>
        <taxon>Entelegynae</taxon>
        <taxon>Araneoidea</taxon>
        <taxon>Araneidae</taxon>
        <taxon>Araneus</taxon>
    </lineage>
</organism>
<keyword evidence="1" id="KW-1133">Transmembrane helix</keyword>
<dbReference type="Proteomes" id="UP000499080">
    <property type="component" value="Unassembled WGS sequence"/>
</dbReference>
<protein>
    <submittedName>
        <fullName evidence="2">Uncharacterized protein</fullName>
    </submittedName>
</protein>
<feature type="transmembrane region" description="Helical" evidence="1">
    <location>
        <begin position="32"/>
        <end position="50"/>
    </location>
</feature>
<sequence length="92" mass="10482">MFLLLPDREVVCLCEYSAKMFVDGGNQCGVDFFWVGWSISVMLIVVIYICDGSEAILYSPPIEKIVKLLFQLEENRSSALGTEEIEQFCYDL</sequence>
<proteinExistence type="predicted"/>
<evidence type="ECO:0000313" key="3">
    <source>
        <dbReference type="Proteomes" id="UP000499080"/>
    </source>
</evidence>
<evidence type="ECO:0000256" key="1">
    <source>
        <dbReference type="SAM" id="Phobius"/>
    </source>
</evidence>
<evidence type="ECO:0000313" key="2">
    <source>
        <dbReference type="EMBL" id="GBM70520.1"/>
    </source>
</evidence>
<gene>
    <name evidence="2" type="ORF">AVEN_333_1</name>
</gene>
<reference evidence="2 3" key="1">
    <citation type="journal article" date="2019" name="Sci. Rep.">
        <title>Orb-weaving spider Araneus ventricosus genome elucidates the spidroin gene catalogue.</title>
        <authorList>
            <person name="Kono N."/>
            <person name="Nakamura H."/>
            <person name="Ohtoshi R."/>
            <person name="Moran D.A.P."/>
            <person name="Shinohara A."/>
            <person name="Yoshida Y."/>
            <person name="Fujiwara M."/>
            <person name="Mori M."/>
            <person name="Tomita M."/>
            <person name="Arakawa K."/>
        </authorList>
    </citation>
    <scope>NUCLEOTIDE SEQUENCE [LARGE SCALE GENOMIC DNA]</scope>
</reference>